<dbReference type="AlphaFoldDB" id="A0A0P0Z0H1"/>
<organism evidence="2">
    <name type="scientific">Aureimonas frigidaquae</name>
    <dbReference type="NCBI Taxonomy" id="424757"/>
    <lineage>
        <taxon>Bacteria</taxon>
        <taxon>Pseudomonadati</taxon>
        <taxon>Pseudomonadota</taxon>
        <taxon>Alphaproteobacteria</taxon>
        <taxon>Hyphomicrobiales</taxon>
        <taxon>Aurantimonadaceae</taxon>
        <taxon>Aureimonas</taxon>
    </lineage>
</organism>
<protein>
    <submittedName>
        <fullName evidence="2">Tryptophanyl-tRNA ligase II</fullName>
    </submittedName>
</protein>
<accession>A0A0P0Z0H1</accession>
<name>A0A0P0Z0H1_9HYPH</name>
<sequence>MCDALMRKPLTSFERGREFHPESAPLIPESGRLPPRDSSSRDRGMTKTQGTKLLNSCAFCEKFGQPGFFQLTFWVRGTYKPAIETAGALDGTEGAGLV</sequence>
<feature type="region of interest" description="Disordered" evidence="1">
    <location>
        <begin position="1"/>
        <end position="49"/>
    </location>
</feature>
<evidence type="ECO:0000313" key="2">
    <source>
        <dbReference type="EMBL" id="BAT27469.1"/>
    </source>
</evidence>
<proteinExistence type="predicted"/>
<evidence type="ECO:0000256" key="1">
    <source>
        <dbReference type="SAM" id="MobiDB-lite"/>
    </source>
</evidence>
<feature type="compositionally biased region" description="Basic and acidic residues" evidence="1">
    <location>
        <begin position="34"/>
        <end position="45"/>
    </location>
</feature>
<dbReference type="EMBL" id="LC066375">
    <property type="protein sequence ID" value="BAT27469.1"/>
    <property type="molecule type" value="Genomic_DNA"/>
</dbReference>
<dbReference type="GO" id="GO:0016874">
    <property type="term" value="F:ligase activity"/>
    <property type="evidence" value="ECO:0007669"/>
    <property type="project" value="UniProtKB-KW"/>
</dbReference>
<keyword evidence="2" id="KW-0436">Ligase</keyword>
<reference evidence="2" key="1">
    <citation type="journal article" date="2015" name="Proc. Natl. Acad. Sci. U.S.A.">
        <title>Bacterial clade with the ribosomal RNA operon on a small plasmid rather than the chromosome.</title>
        <authorList>
            <person name="Anda M."/>
            <person name="Ohtsubo Y."/>
            <person name="Okubo T."/>
            <person name="Sugawara M."/>
            <person name="Nagata Y."/>
            <person name="Tsuda M."/>
            <person name="Minamisawa K."/>
            <person name="Mitsui H."/>
        </authorList>
    </citation>
    <scope>NUCLEOTIDE SEQUENCE</scope>
    <source>
        <strain evidence="2">JCM 14755</strain>
    </source>
</reference>